<reference evidence="2 3" key="1">
    <citation type="submission" date="2019-05" db="EMBL/GenBank/DDBJ databases">
        <authorList>
            <person name="Qu J.-H."/>
        </authorList>
    </citation>
    <scope>NUCLEOTIDE SEQUENCE [LARGE SCALE GENOMIC DNA]</scope>
    <source>
        <strain evidence="2 3">T17</strain>
    </source>
</reference>
<dbReference type="InterPro" id="IPR026444">
    <property type="entry name" value="Secre_tail"/>
</dbReference>
<name>A0A5R9KS46_9BACT</name>
<evidence type="ECO:0000313" key="3">
    <source>
        <dbReference type="Proteomes" id="UP000306402"/>
    </source>
</evidence>
<evidence type="ECO:0000313" key="2">
    <source>
        <dbReference type="EMBL" id="TLU99040.1"/>
    </source>
</evidence>
<keyword evidence="3" id="KW-1185">Reference proteome</keyword>
<comment type="caution">
    <text evidence="2">The sequence shown here is derived from an EMBL/GenBank/DDBJ whole genome shotgun (WGS) entry which is preliminary data.</text>
</comment>
<dbReference type="RefSeq" id="WP_138367331.1">
    <property type="nucleotide sequence ID" value="NZ_VCEJ01000005.1"/>
</dbReference>
<sequence>MRRVYHSHKNFFINIQFLLIAGMFVLAQSIPAFAQLRIVPLGEFPQHLESTEDFKDPARIGASLSLPFFDDFSTTKTSAPSNAYWLPGSGVYVNNTLTNSHPSVNVATFDGLNAGGIPYSLVNPLTQNFTDTLTSQPVNLAGKAAADSVYLSFSWAAKGLGELPDSSDFLQLEFYSKANGWVVVWNQLGYNVDTLFHQQFIAIKDAAYFHDAFQFRFRSYGRNTGPYDTWHLDYVYLNDKRSVKQPYLFDVSVRKPLTSFLKKYTAMPLGQYRVNPIAATADSLRTDIVNHFNNFNVLTSVLTVSDEQRGTELLRATQRSILIESLKSKSLSAKISPPAIPATLDSLHLLSKFYIVTTDTIPKVNLKTNDTIYARTTLSDYYAYDDGSAEYGVQVNQKLGRVAVQYVLSKPDTIGGVRVALVPFNKDISGQSFTVQIYNNKNGRPDRMIAQRSVPVRYASSRNAFIDYAFSNPVAVLDTFYVGWLQINEQPVTVGFDRNSTFSKNSVYYNLGTEWAKETTLNGNIMLRPYLGKKAQAIVTGNEPVASQEVHFFPNPNKGEISWQNKSIKKIEIFSVQGHLIETIIPKENAQTATLTNVIDGMYILKATDGKRSFVQKMLFFK</sequence>
<accession>A0A5R9KS46</accession>
<dbReference type="OrthoDB" id="1488838at2"/>
<evidence type="ECO:0000259" key="1">
    <source>
        <dbReference type="Pfam" id="PF18962"/>
    </source>
</evidence>
<feature type="domain" description="Secretion system C-terminal sorting" evidence="1">
    <location>
        <begin position="553"/>
        <end position="618"/>
    </location>
</feature>
<protein>
    <submittedName>
        <fullName evidence="2">T9SS type A sorting domain-containing protein</fullName>
    </submittedName>
</protein>
<dbReference type="Proteomes" id="UP000306402">
    <property type="component" value="Unassembled WGS sequence"/>
</dbReference>
<dbReference type="AlphaFoldDB" id="A0A5R9KS46"/>
<gene>
    <name evidence="2" type="ORF">FEN17_20890</name>
</gene>
<proteinExistence type="predicted"/>
<organism evidence="2 3">
    <name type="scientific">Dyadobacter luticola</name>
    <dbReference type="NCBI Taxonomy" id="1979387"/>
    <lineage>
        <taxon>Bacteria</taxon>
        <taxon>Pseudomonadati</taxon>
        <taxon>Bacteroidota</taxon>
        <taxon>Cytophagia</taxon>
        <taxon>Cytophagales</taxon>
        <taxon>Spirosomataceae</taxon>
        <taxon>Dyadobacter</taxon>
    </lineage>
</organism>
<dbReference type="EMBL" id="VCEJ01000005">
    <property type="protein sequence ID" value="TLU99040.1"/>
    <property type="molecule type" value="Genomic_DNA"/>
</dbReference>
<dbReference type="NCBIfam" id="TIGR04183">
    <property type="entry name" value="Por_Secre_tail"/>
    <property type="match status" value="1"/>
</dbReference>
<dbReference type="Pfam" id="PF18962">
    <property type="entry name" value="Por_Secre_tail"/>
    <property type="match status" value="1"/>
</dbReference>